<feature type="transmembrane region" description="Helical" evidence="12">
    <location>
        <begin position="277"/>
        <end position="295"/>
    </location>
</feature>
<keyword evidence="5 15" id="KW-0808">Transferase</keyword>
<keyword evidence="8" id="KW-0418">Kinase</keyword>
<feature type="transmembrane region" description="Helical" evidence="12">
    <location>
        <begin position="234"/>
        <end position="257"/>
    </location>
</feature>
<dbReference type="InterPro" id="IPR036878">
    <property type="entry name" value="Glu_permease_IIB"/>
</dbReference>
<dbReference type="InterPro" id="IPR013013">
    <property type="entry name" value="PTS_EIIC_1"/>
</dbReference>
<feature type="domain" description="PTS EIIC type-1" evidence="14">
    <location>
        <begin position="102"/>
        <end position="349"/>
    </location>
</feature>
<evidence type="ECO:0000256" key="12">
    <source>
        <dbReference type="SAM" id="Phobius"/>
    </source>
</evidence>
<dbReference type="GO" id="GO:0015771">
    <property type="term" value="P:trehalose transport"/>
    <property type="evidence" value="ECO:0007669"/>
    <property type="project" value="TreeGrafter"/>
</dbReference>
<keyword evidence="9 12" id="KW-1133">Transmembrane helix</keyword>
<comment type="subcellular location">
    <subcellularLocation>
        <location evidence="1">Cell membrane</location>
        <topology evidence="1">Multi-pass membrane protein</topology>
    </subcellularLocation>
</comment>
<dbReference type="EMBL" id="FOIM01000024">
    <property type="protein sequence ID" value="SEU02139.1"/>
    <property type="molecule type" value="Genomic_DNA"/>
</dbReference>
<dbReference type="GO" id="GO:0016301">
    <property type="term" value="F:kinase activity"/>
    <property type="evidence" value="ECO:0007669"/>
    <property type="project" value="UniProtKB-KW"/>
</dbReference>
<dbReference type="STRING" id="460384.SAMN05216313_12494"/>
<dbReference type="PROSITE" id="PS51098">
    <property type="entry name" value="PTS_EIIB_TYPE_1"/>
    <property type="match status" value="1"/>
</dbReference>
<dbReference type="PROSITE" id="PS51103">
    <property type="entry name" value="PTS_EIIC_TYPE_1"/>
    <property type="match status" value="1"/>
</dbReference>
<dbReference type="Pfam" id="PF00367">
    <property type="entry name" value="PTS_EIIB"/>
    <property type="match status" value="1"/>
</dbReference>
<evidence type="ECO:0000313" key="16">
    <source>
        <dbReference type="Proteomes" id="UP000198508"/>
    </source>
</evidence>
<keyword evidence="4" id="KW-0762">Sugar transport</keyword>
<dbReference type="Pfam" id="PF02378">
    <property type="entry name" value="PTS_EIIC"/>
    <property type="match status" value="1"/>
</dbReference>
<feature type="active site" description="Phosphocysteine intermediate; for EIIB activity" evidence="11">
    <location>
        <position position="26"/>
    </location>
</feature>
<evidence type="ECO:0000256" key="7">
    <source>
        <dbReference type="ARBA" id="ARBA00022692"/>
    </source>
</evidence>
<dbReference type="AlphaFoldDB" id="A0A1I0IXN8"/>
<keyword evidence="10 12" id="KW-0472">Membrane</keyword>
<evidence type="ECO:0000256" key="9">
    <source>
        <dbReference type="ARBA" id="ARBA00022989"/>
    </source>
</evidence>
<evidence type="ECO:0000259" key="14">
    <source>
        <dbReference type="PROSITE" id="PS51103"/>
    </source>
</evidence>
<dbReference type="GO" id="GO:0005886">
    <property type="term" value="C:plasma membrane"/>
    <property type="evidence" value="ECO:0007669"/>
    <property type="project" value="UniProtKB-SubCell"/>
</dbReference>
<dbReference type="InterPro" id="IPR001996">
    <property type="entry name" value="PTS_IIB_1"/>
</dbReference>
<keyword evidence="7 12" id="KW-0812">Transmembrane</keyword>
<feature type="transmembrane region" description="Helical" evidence="12">
    <location>
        <begin position="141"/>
        <end position="165"/>
    </location>
</feature>
<evidence type="ECO:0000313" key="15">
    <source>
        <dbReference type="EMBL" id="SEU02139.1"/>
    </source>
</evidence>
<dbReference type="Gene3D" id="3.30.1360.60">
    <property type="entry name" value="Glucose permease domain IIB"/>
    <property type="match status" value="1"/>
</dbReference>
<evidence type="ECO:0000256" key="2">
    <source>
        <dbReference type="ARBA" id="ARBA00022448"/>
    </source>
</evidence>
<name>A0A1I0IXN8_9FIRM</name>
<dbReference type="SUPFAM" id="SSF55604">
    <property type="entry name" value="Glucose permease domain IIB"/>
    <property type="match status" value="1"/>
</dbReference>
<keyword evidence="16" id="KW-1185">Reference proteome</keyword>
<reference evidence="16" key="1">
    <citation type="submission" date="2016-10" db="EMBL/GenBank/DDBJ databases">
        <authorList>
            <person name="Varghese N."/>
            <person name="Submissions S."/>
        </authorList>
    </citation>
    <scope>NUCLEOTIDE SEQUENCE [LARGE SCALE GENOMIC DNA]</scope>
    <source>
        <strain evidence="16">NLAE-zl-G277</strain>
    </source>
</reference>
<dbReference type="Proteomes" id="UP000198508">
    <property type="component" value="Unassembled WGS sequence"/>
</dbReference>
<keyword evidence="2" id="KW-0813">Transport</keyword>
<dbReference type="InterPro" id="IPR050558">
    <property type="entry name" value="PTS_Sugar-Specific_Components"/>
</dbReference>
<evidence type="ECO:0000256" key="4">
    <source>
        <dbReference type="ARBA" id="ARBA00022597"/>
    </source>
</evidence>
<evidence type="ECO:0000256" key="10">
    <source>
        <dbReference type="ARBA" id="ARBA00023136"/>
    </source>
</evidence>
<organism evidence="15 16">
    <name type="scientific">Enterocloster lavalensis</name>
    <dbReference type="NCBI Taxonomy" id="460384"/>
    <lineage>
        <taxon>Bacteria</taxon>
        <taxon>Bacillati</taxon>
        <taxon>Bacillota</taxon>
        <taxon>Clostridia</taxon>
        <taxon>Lachnospirales</taxon>
        <taxon>Lachnospiraceae</taxon>
        <taxon>Enterocloster</taxon>
    </lineage>
</organism>
<dbReference type="RefSeq" id="WP_166435068.1">
    <property type="nucleotide sequence ID" value="NZ_FOIM01000024.1"/>
</dbReference>
<dbReference type="CDD" id="cd00212">
    <property type="entry name" value="PTS_IIB_glc"/>
    <property type="match status" value="1"/>
</dbReference>
<accession>A0A1I0IXN8</accession>
<protein>
    <submittedName>
        <fullName evidence="15">Phosphotransferase system, EIIB</fullName>
    </submittedName>
</protein>
<proteinExistence type="predicted"/>
<dbReference type="FunFam" id="3.30.1360.60:FF:000001">
    <property type="entry name" value="PTS system glucose-specific IIBC component PtsG"/>
    <property type="match status" value="1"/>
</dbReference>
<dbReference type="GO" id="GO:0008982">
    <property type="term" value="F:protein-N(PI)-phosphohistidine-sugar phosphotransferase activity"/>
    <property type="evidence" value="ECO:0007669"/>
    <property type="project" value="InterPro"/>
</dbReference>
<feature type="transmembrane region" description="Helical" evidence="12">
    <location>
        <begin position="210"/>
        <end position="227"/>
    </location>
</feature>
<dbReference type="PROSITE" id="PS01035">
    <property type="entry name" value="PTS_EIIB_TYPE_1_CYS"/>
    <property type="match status" value="1"/>
</dbReference>
<keyword evidence="6" id="KW-0598">Phosphotransferase system</keyword>
<dbReference type="InterPro" id="IPR003352">
    <property type="entry name" value="PTS_EIIC"/>
</dbReference>
<evidence type="ECO:0000256" key="5">
    <source>
        <dbReference type="ARBA" id="ARBA00022679"/>
    </source>
</evidence>
<evidence type="ECO:0000259" key="13">
    <source>
        <dbReference type="PROSITE" id="PS51098"/>
    </source>
</evidence>
<dbReference type="PANTHER" id="PTHR30175:SF1">
    <property type="entry name" value="PTS SYSTEM ARBUTIN-, CELLOBIOSE-, AND SALICIN-SPECIFIC EIIBC COMPONENT-RELATED"/>
    <property type="match status" value="1"/>
</dbReference>
<feature type="transmembrane region" description="Helical" evidence="12">
    <location>
        <begin position="172"/>
        <end position="190"/>
    </location>
</feature>
<evidence type="ECO:0000256" key="11">
    <source>
        <dbReference type="PROSITE-ProRule" id="PRU00421"/>
    </source>
</evidence>
<feature type="domain" description="PTS EIIB type-1" evidence="13">
    <location>
        <begin position="4"/>
        <end position="85"/>
    </location>
</feature>
<evidence type="ECO:0000256" key="8">
    <source>
        <dbReference type="ARBA" id="ARBA00022777"/>
    </source>
</evidence>
<evidence type="ECO:0000256" key="3">
    <source>
        <dbReference type="ARBA" id="ARBA00022475"/>
    </source>
</evidence>
<keyword evidence="3" id="KW-1003">Cell membrane</keyword>
<dbReference type="PANTHER" id="PTHR30175">
    <property type="entry name" value="PHOSPHOTRANSFERASE SYSTEM TRANSPORT PROTEIN"/>
    <property type="match status" value="1"/>
</dbReference>
<evidence type="ECO:0000256" key="1">
    <source>
        <dbReference type="ARBA" id="ARBA00004651"/>
    </source>
</evidence>
<gene>
    <name evidence="15" type="ORF">SAMN05216313_12494</name>
</gene>
<sequence>MDYKSMAAEILKNVGGEKNVSHFEHCSTRLRFSLADPAKANLEALKKINGVMGVVMKGQCQVIIGNNVIEVYEEIMKLGTFSGKEKTVNVKAKQKPVDVFIDFMVGIFQPLIAVITGGGIVKAILTVATYCFGMSKDSSTYLVLYQIGDACFYFLPIMVAFTCAAKLKCNQMLAVIVAAVPLLPSMTKLIDNGMTLFGATIPNVGYSSQIFPAILSVFVMAFIEKYFTKICPKVLRVILVPAACFLITIPLELLILGPLGYNLGTGFTNILLTLNDSVGWVVVAILAAALPFMTITGMHKALIPYVASVYTNPGYDMLNTPAKVAHNLSECGACFAVAIKTKKTTELSL</sequence>
<dbReference type="GO" id="GO:0009401">
    <property type="term" value="P:phosphoenolpyruvate-dependent sugar phosphotransferase system"/>
    <property type="evidence" value="ECO:0007669"/>
    <property type="project" value="UniProtKB-KW"/>
</dbReference>
<dbReference type="InterPro" id="IPR018113">
    <property type="entry name" value="PTrfase_EIIB_Cys"/>
</dbReference>
<dbReference type="GO" id="GO:0090589">
    <property type="term" value="F:protein-phosphocysteine-trehalose phosphotransferase system transporter activity"/>
    <property type="evidence" value="ECO:0007669"/>
    <property type="project" value="TreeGrafter"/>
</dbReference>
<evidence type="ECO:0000256" key="6">
    <source>
        <dbReference type="ARBA" id="ARBA00022683"/>
    </source>
</evidence>